<evidence type="ECO:0000256" key="1">
    <source>
        <dbReference type="ARBA" id="ARBA00004651"/>
    </source>
</evidence>
<evidence type="ECO:0000256" key="3">
    <source>
        <dbReference type="ARBA" id="ARBA00022692"/>
    </source>
</evidence>
<gene>
    <name evidence="7" type="ORF">SAMN04487990_102145</name>
</gene>
<dbReference type="Pfam" id="PF01943">
    <property type="entry name" value="Polysacc_synt"/>
    <property type="match status" value="1"/>
</dbReference>
<keyword evidence="5 6" id="KW-0472">Membrane</keyword>
<feature type="transmembrane region" description="Helical" evidence="6">
    <location>
        <begin position="309"/>
        <end position="328"/>
    </location>
</feature>
<evidence type="ECO:0000256" key="5">
    <source>
        <dbReference type="ARBA" id="ARBA00023136"/>
    </source>
</evidence>
<feature type="transmembrane region" description="Helical" evidence="6">
    <location>
        <begin position="12"/>
        <end position="32"/>
    </location>
</feature>
<feature type="transmembrane region" description="Helical" evidence="6">
    <location>
        <begin position="459"/>
        <end position="475"/>
    </location>
</feature>
<evidence type="ECO:0000256" key="2">
    <source>
        <dbReference type="ARBA" id="ARBA00022475"/>
    </source>
</evidence>
<dbReference type="OrthoDB" id="9814608at2"/>
<feature type="transmembrane region" description="Helical" evidence="6">
    <location>
        <begin position="44"/>
        <end position="64"/>
    </location>
</feature>
<feature type="transmembrane region" description="Helical" evidence="6">
    <location>
        <begin position="116"/>
        <end position="138"/>
    </location>
</feature>
<proteinExistence type="predicted"/>
<feature type="transmembrane region" description="Helical" evidence="6">
    <location>
        <begin position="85"/>
        <end position="104"/>
    </location>
</feature>
<keyword evidence="3 6" id="KW-0812">Transmembrane</keyword>
<dbReference type="Proteomes" id="UP000198846">
    <property type="component" value="Unassembled WGS sequence"/>
</dbReference>
<dbReference type="PANTHER" id="PTHR30250">
    <property type="entry name" value="PST FAMILY PREDICTED COLANIC ACID TRANSPORTER"/>
    <property type="match status" value="1"/>
</dbReference>
<reference evidence="7 8" key="1">
    <citation type="submission" date="2016-10" db="EMBL/GenBank/DDBJ databases">
        <authorList>
            <person name="de Groot N.N."/>
        </authorList>
    </citation>
    <scope>NUCLEOTIDE SEQUENCE [LARGE SCALE GENOMIC DNA]</scope>
    <source>
        <strain evidence="7 8">DSM 23842</strain>
    </source>
</reference>
<keyword evidence="8" id="KW-1185">Reference proteome</keyword>
<evidence type="ECO:0000313" key="8">
    <source>
        <dbReference type="Proteomes" id="UP000198846"/>
    </source>
</evidence>
<dbReference type="RefSeq" id="WP_092131710.1">
    <property type="nucleotide sequence ID" value="NZ_FNQK01000002.1"/>
</dbReference>
<dbReference type="AlphaFoldDB" id="A0A1H3VZP9"/>
<feature type="transmembrane region" description="Helical" evidence="6">
    <location>
        <begin position="405"/>
        <end position="424"/>
    </location>
</feature>
<dbReference type="GO" id="GO:0005886">
    <property type="term" value="C:plasma membrane"/>
    <property type="evidence" value="ECO:0007669"/>
    <property type="project" value="UniProtKB-SubCell"/>
</dbReference>
<dbReference type="InterPro" id="IPR050833">
    <property type="entry name" value="Poly_Biosynth_Transport"/>
</dbReference>
<evidence type="ECO:0000313" key="7">
    <source>
        <dbReference type="EMBL" id="SDZ80355.1"/>
    </source>
</evidence>
<evidence type="ECO:0000256" key="6">
    <source>
        <dbReference type="SAM" id="Phobius"/>
    </source>
</evidence>
<keyword evidence="4 6" id="KW-1133">Transmembrane helix</keyword>
<keyword evidence="2" id="KW-1003">Cell membrane</keyword>
<feature type="transmembrane region" description="Helical" evidence="6">
    <location>
        <begin position="436"/>
        <end position="453"/>
    </location>
</feature>
<feature type="transmembrane region" description="Helical" evidence="6">
    <location>
        <begin position="265"/>
        <end position="288"/>
    </location>
</feature>
<feature type="transmembrane region" description="Helical" evidence="6">
    <location>
        <begin position="376"/>
        <end position="399"/>
    </location>
</feature>
<organism evidence="7 8">
    <name type="scientific">Bizionia paragorgiae</name>
    <dbReference type="NCBI Taxonomy" id="283786"/>
    <lineage>
        <taxon>Bacteria</taxon>
        <taxon>Pseudomonadati</taxon>
        <taxon>Bacteroidota</taxon>
        <taxon>Flavobacteriia</taxon>
        <taxon>Flavobacteriales</taxon>
        <taxon>Flavobacteriaceae</taxon>
        <taxon>Bizionia</taxon>
    </lineage>
</organism>
<feature type="transmembrane region" description="Helical" evidence="6">
    <location>
        <begin position="150"/>
        <end position="170"/>
    </location>
</feature>
<dbReference type="STRING" id="283786.SAMN04487990_102145"/>
<dbReference type="EMBL" id="FNQK01000002">
    <property type="protein sequence ID" value="SDZ80355.1"/>
    <property type="molecule type" value="Genomic_DNA"/>
</dbReference>
<evidence type="ECO:0000256" key="4">
    <source>
        <dbReference type="ARBA" id="ARBA00022989"/>
    </source>
</evidence>
<dbReference type="InterPro" id="IPR002797">
    <property type="entry name" value="Polysacc_synth"/>
</dbReference>
<feature type="transmembrane region" description="Helical" evidence="6">
    <location>
        <begin position="190"/>
        <end position="215"/>
    </location>
</feature>
<sequence length="486" mass="55441">MSGFKSLFKQTFIYGLATVLPRMLSFLLVPLYTTKDVLSSVEEYGVISYIFAYFVLFNVILAYGMETAFFRFFNKEEESETVTGTASISLILSSLAFLAVGLLLKDQIAALVAIKVEYITLVIWILLLDALVIIPFAWLRANTKPMRYAIIKILNVAVNLGLNIFFLLALKKLAPNSAFFESLYRPHFEVNYILISMIVASGLTLALMLPFYVKLKYIFNTDLWKRMMRYAIPVLIAGVAFSVNETFDRILLKQLLPVDIADREIALYSACYKIAVVMTLFITAYRLGIEPYFFSHSKTKNPQKNYAKILEFFVAFGSIILLGVVVFADVLKRIVVQGEAYWEAMWIVPVVLLANFCLGIYHNLSVWYKITDRTKFGAYISVFGAVLTLGLNYWLIPIYSYKGSAVATLAAYAVMMLLSFYFGRKYYPIPYNLKKISTYLFVSITLSVVSFYYLRGNYLFGISALIVFLTLVFTMEKKELKQLLKQ</sequence>
<name>A0A1H3VZP9_BIZPA</name>
<accession>A0A1H3VZP9</accession>
<feature type="transmembrane region" description="Helical" evidence="6">
    <location>
        <begin position="340"/>
        <end position="364"/>
    </location>
</feature>
<protein>
    <submittedName>
        <fullName evidence="7">Membrane protein involved in the export of O-antigen and teichoic acid</fullName>
    </submittedName>
</protein>
<feature type="transmembrane region" description="Helical" evidence="6">
    <location>
        <begin position="227"/>
        <end position="245"/>
    </location>
</feature>
<comment type="subcellular location">
    <subcellularLocation>
        <location evidence="1">Cell membrane</location>
        <topology evidence="1">Multi-pass membrane protein</topology>
    </subcellularLocation>
</comment>
<dbReference type="PANTHER" id="PTHR30250:SF11">
    <property type="entry name" value="O-ANTIGEN TRANSPORTER-RELATED"/>
    <property type="match status" value="1"/>
</dbReference>